<organism evidence="1 2">
    <name type="scientific">Jimgerdemannia flammicorona</name>
    <dbReference type="NCBI Taxonomy" id="994334"/>
    <lineage>
        <taxon>Eukaryota</taxon>
        <taxon>Fungi</taxon>
        <taxon>Fungi incertae sedis</taxon>
        <taxon>Mucoromycota</taxon>
        <taxon>Mucoromycotina</taxon>
        <taxon>Endogonomycetes</taxon>
        <taxon>Endogonales</taxon>
        <taxon>Endogonaceae</taxon>
        <taxon>Jimgerdemannia</taxon>
    </lineage>
</organism>
<reference evidence="1 2" key="1">
    <citation type="journal article" date="2018" name="New Phytol.">
        <title>Phylogenomics of Endogonaceae and evolution of mycorrhizas within Mucoromycota.</title>
        <authorList>
            <person name="Chang Y."/>
            <person name="Desiro A."/>
            <person name="Na H."/>
            <person name="Sandor L."/>
            <person name="Lipzen A."/>
            <person name="Clum A."/>
            <person name="Barry K."/>
            <person name="Grigoriev I.V."/>
            <person name="Martin F.M."/>
            <person name="Stajich J.E."/>
            <person name="Smith M.E."/>
            <person name="Bonito G."/>
            <person name="Spatafora J.W."/>
        </authorList>
    </citation>
    <scope>NUCLEOTIDE SEQUENCE [LARGE SCALE GENOMIC DNA]</scope>
    <source>
        <strain evidence="1 2">AD002</strain>
    </source>
</reference>
<evidence type="ECO:0000313" key="1">
    <source>
        <dbReference type="EMBL" id="RUS27899.1"/>
    </source>
</evidence>
<dbReference type="Gene3D" id="3.40.50.2020">
    <property type="match status" value="1"/>
</dbReference>
<protein>
    <submittedName>
        <fullName evidence="1">Uncharacterized protein</fullName>
    </submittedName>
</protein>
<keyword evidence="2" id="KW-1185">Reference proteome</keyword>
<accession>A0A433QDT9</accession>
<gene>
    <name evidence="1" type="ORF">BC938DRAFT_482593</name>
</gene>
<dbReference type="AlphaFoldDB" id="A0A433QDT9"/>
<comment type="caution">
    <text evidence="1">The sequence shown here is derived from an EMBL/GenBank/DDBJ whole genome shotgun (WGS) entry which is preliminary data.</text>
</comment>
<dbReference type="EMBL" id="RBNJ01007558">
    <property type="protein sequence ID" value="RUS27899.1"/>
    <property type="molecule type" value="Genomic_DNA"/>
</dbReference>
<name>A0A433QDT9_9FUNG</name>
<sequence>MSVASGDVIDGHQSFLDRAEHLMFKCDAKAAYLIATHGVLSADSAKEVRRATACIKCVY</sequence>
<evidence type="ECO:0000313" key="2">
    <source>
        <dbReference type="Proteomes" id="UP000274822"/>
    </source>
</evidence>
<dbReference type="InterPro" id="IPR029057">
    <property type="entry name" value="PRTase-like"/>
</dbReference>
<dbReference type="Proteomes" id="UP000274822">
    <property type="component" value="Unassembled WGS sequence"/>
</dbReference>
<proteinExistence type="predicted"/>